<organism evidence="9 10">
    <name type="scientific">Polytolypa hystricis (strain UAMH7299)</name>
    <dbReference type="NCBI Taxonomy" id="1447883"/>
    <lineage>
        <taxon>Eukaryota</taxon>
        <taxon>Fungi</taxon>
        <taxon>Dikarya</taxon>
        <taxon>Ascomycota</taxon>
        <taxon>Pezizomycotina</taxon>
        <taxon>Eurotiomycetes</taxon>
        <taxon>Eurotiomycetidae</taxon>
        <taxon>Onygenales</taxon>
        <taxon>Onygenales incertae sedis</taxon>
        <taxon>Polytolypa</taxon>
    </lineage>
</organism>
<dbReference type="AlphaFoldDB" id="A0A2B7YS88"/>
<dbReference type="GO" id="GO:0005634">
    <property type="term" value="C:nucleus"/>
    <property type="evidence" value="ECO:0007669"/>
    <property type="project" value="UniProtKB-SubCell"/>
</dbReference>
<sequence>MPPRDSGREPSKRDKYTIRACNECQRRKVKCSGEQPCLNCRNRQSSCKYSTGTGAEPASSRRPAKRARTDPDPRTLDPGPDVQSTASNHRRSIPRSESSSSSRSGSESLREKVQQLQNRMDVLLCSRSLESPSPGEEIATATLSQLPSEPKLFPQTDNAPKQSPRDGKPEVFPDCEQFASNLSTADSASPSGETDTFEQSSRWPSALAVSSKISALRSSVGREATRRYEASPPINGRRLFITLPPPARLVYLLKVFFEEFDCNFPCLIEVNVRKRLSEAFRKLQYSKHNRRVPVNAQHYKTVAILCNALAYSETSAEPLISPCGATSEVRPDWTLYLQGRQLMQHTEMSGEDDIDFITYHVTSAAYTLRAEMLRLASNHVLHGFQAALNASLNNQDRWHTAQLEFAPRKALWWTLYFLDKRIAQKSGIAYFIRESEVAVSDFRGNPTESQGDEENDAPRRELLQNMVIFSKLWTHIWDNFFAPGAPIAGKWDEVQIMDARITVSQQQTPTRLLWTPELVDESVKSGEAEPQIRKRLLVYLRYQVLRLTIRHGSLASPSIEHQRRRSCFLIAKDILESISKYMSLYPAVRGSGYLLTSSLVEALYYIVPEFQRHSTSLDPRIVRNTLRKASSLLHTLSHTVGAATRALEALSCVLLIDESMPGELSSASYNKHYLALPNPLQSSIHHRGPENMPDQAIFPPDDFWMYDREGTSKVLYGGVENGRSFGNNEQSSTSSGTSAAAMQQQEADPPWIGRAPTKPLAPDSSSYSSPPKPFQTSGLESRNTSFQSDFLFNLDGGWGVNESESLDYCDLDLLFFES</sequence>
<evidence type="ECO:0000256" key="5">
    <source>
        <dbReference type="ARBA" id="ARBA00023163"/>
    </source>
</evidence>
<dbReference type="InterPro" id="IPR050987">
    <property type="entry name" value="AtrR-like"/>
</dbReference>
<evidence type="ECO:0000256" key="1">
    <source>
        <dbReference type="ARBA" id="ARBA00004123"/>
    </source>
</evidence>
<feature type="domain" description="Zn(2)-C6 fungal-type" evidence="8">
    <location>
        <begin position="20"/>
        <end position="49"/>
    </location>
</feature>
<keyword evidence="2" id="KW-0479">Metal-binding</keyword>
<gene>
    <name evidence="9" type="ORF">AJ80_01973</name>
</gene>
<dbReference type="GO" id="GO:0008270">
    <property type="term" value="F:zinc ion binding"/>
    <property type="evidence" value="ECO:0007669"/>
    <property type="project" value="InterPro"/>
</dbReference>
<keyword evidence="3" id="KW-0805">Transcription regulation</keyword>
<accession>A0A2B7YS88</accession>
<dbReference type="OrthoDB" id="1393670at2759"/>
<protein>
    <recommendedName>
        <fullName evidence="8">Zn(2)-C6 fungal-type domain-containing protein</fullName>
    </recommendedName>
</protein>
<name>A0A2B7YS88_POLH7</name>
<feature type="region of interest" description="Disordered" evidence="7">
    <location>
        <begin position="145"/>
        <end position="202"/>
    </location>
</feature>
<proteinExistence type="predicted"/>
<dbReference type="CDD" id="cd00067">
    <property type="entry name" value="GAL4"/>
    <property type="match status" value="1"/>
</dbReference>
<evidence type="ECO:0000256" key="6">
    <source>
        <dbReference type="ARBA" id="ARBA00023242"/>
    </source>
</evidence>
<dbReference type="SUPFAM" id="SSF57701">
    <property type="entry name" value="Zn2/Cys6 DNA-binding domain"/>
    <property type="match status" value="1"/>
</dbReference>
<dbReference type="InterPro" id="IPR036864">
    <property type="entry name" value="Zn2-C6_fun-type_DNA-bd_sf"/>
</dbReference>
<evidence type="ECO:0000256" key="3">
    <source>
        <dbReference type="ARBA" id="ARBA00023015"/>
    </source>
</evidence>
<evidence type="ECO:0000256" key="7">
    <source>
        <dbReference type="SAM" id="MobiDB-lite"/>
    </source>
</evidence>
<feature type="compositionally biased region" description="Low complexity" evidence="7">
    <location>
        <begin position="95"/>
        <end position="107"/>
    </location>
</feature>
<keyword evidence="6" id="KW-0539">Nucleus</keyword>
<keyword evidence="10" id="KW-1185">Reference proteome</keyword>
<evidence type="ECO:0000259" key="8">
    <source>
        <dbReference type="PROSITE" id="PS50048"/>
    </source>
</evidence>
<feature type="compositionally biased region" description="Polar residues" evidence="7">
    <location>
        <begin position="178"/>
        <end position="202"/>
    </location>
</feature>
<dbReference type="Pfam" id="PF04082">
    <property type="entry name" value="Fungal_trans"/>
    <property type="match status" value="1"/>
</dbReference>
<dbReference type="PANTHER" id="PTHR46910:SF3">
    <property type="entry name" value="HALOTOLERANCE PROTEIN 9-RELATED"/>
    <property type="match status" value="1"/>
</dbReference>
<feature type="compositionally biased region" description="Low complexity" evidence="7">
    <location>
        <begin position="760"/>
        <end position="769"/>
    </location>
</feature>
<feature type="region of interest" description="Disordered" evidence="7">
    <location>
        <begin position="36"/>
        <end position="115"/>
    </location>
</feature>
<dbReference type="InterPro" id="IPR007219">
    <property type="entry name" value="XnlR_reg_dom"/>
</dbReference>
<feature type="compositionally biased region" description="Low complexity" evidence="7">
    <location>
        <begin position="730"/>
        <end position="745"/>
    </location>
</feature>
<evidence type="ECO:0000313" key="10">
    <source>
        <dbReference type="Proteomes" id="UP000224634"/>
    </source>
</evidence>
<dbReference type="SMART" id="SM00066">
    <property type="entry name" value="GAL4"/>
    <property type="match status" value="1"/>
</dbReference>
<dbReference type="PROSITE" id="PS50048">
    <property type="entry name" value="ZN2_CY6_FUNGAL_2"/>
    <property type="match status" value="1"/>
</dbReference>
<reference evidence="9 10" key="1">
    <citation type="submission" date="2017-10" db="EMBL/GenBank/DDBJ databases">
        <title>Comparative genomics in systemic dimorphic fungi from Ajellomycetaceae.</title>
        <authorList>
            <person name="Munoz J.F."/>
            <person name="Mcewen J.G."/>
            <person name="Clay O.K."/>
            <person name="Cuomo C.A."/>
        </authorList>
    </citation>
    <scope>NUCLEOTIDE SEQUENCE [LARGE SCALE GENOMIC DNA]</scope>
    <source>
        <strain evidence="9 10">UAMH7299</strain>
    </source>
</reference>
<evidence type="ECO:0000313" key="9">
    <source>
        <dbReference type="EMBL" id="PGH23911.1"/>
    </source>
</evidence>
<dbReference type="InterPro" id="IPR001138">
    <property type="entry name" value="Zn2Cys6_DnaBD"/>
</dbReference>
<feature type="region of interest" description="Disordered" evidence="7">
    <location>
        <begin position="721"/>
        <end position="781"/>
    </location>
</feature>
<dbReference type="PANTHER" id="PTHR46910">
    <property type="entry name" value="TRANSCRIPTION FACTOR PDR1"/>
    <property type="match status" value="1"/>
</dbReference>
<evidence type="ECO:0000256" key="4">
    <source>
        <dbReference type="ARBA" id="ARBA00023125"/>
    </source>
</evidence>
<keyword evidence="5" id="KW-0804">Transcription</keyword>
<keyword evidence="4" id="KW-0238">DNA-binding</keyword>
<dbReference type="STRING" id="1447883.A0A2B7YS88"/>
<dbReference type="Pfam" id="PF00172">
    <property type="entry name" value="Zn_clus"/>
    <property type="match status" value="1"/>
</dbReference>
<comment type="subcellular location">
    <subcellularLocation>
        <location evidence="1">Nucleus</location>
    </subcellularLocation>
</comment>
<dbReference type="Proteomes" id="UP000224634">
    <property type="component" value="Unassembled WGS sequence"/>
</dbReference>
<feature type="compositionally biased region" description="Polar residues" evidence="7">
    <location>
        <begin position="41"/>
        <end position="53"/>
    </location>
</feature>
<dbReference type="CDD" id="cd12148">
    <property type="entry name" value="fungal_TF_MHR"/>
    <property type="match status" value="1"/>
</dbReference>
<dbReference type="EMBL" id="PDNA01000018">
    <property type="protein sequence ID" value="PGH23911.1"/>
    <property type="molecule type" value="Genomic_DNA"/>
</dbReference>
<evidence type="ECO:0000256" key="2">
    <source>
        <dbReference type="ARBA" id="ARBA00022723"/>
    </source>
</evidence>
<dbReference type="GO" id="GO:0006351">
    <property type="term" value="P:DNA-templated transcription"/>
    <property type="evidence" value="ECO:0007669"/>
    <property type="project" value="InterPro"/>
</dbReference>
<dbReference type="GO" id="GO:0000981">
    <property type="term" value="F:DNA-binding transcription factor activity, RNA polymerase II-specific"/>
    <property type="evidence" value="ECO:0007669"/>
    <property type="project" value="InterPro"/>
</dbReference>
<comment type="caution">
    <text evidence="9">The sequence shown here is derived from an EMBL/GenBank/DDBJ whole genome shotgun (WGS) entry which is preliminary data.</text>
</comment>
<dbReference type="Gene3D" id="4.10.240.10">
    <property type="entry name" value="Zn(2)-C6 fungal-type DNA-binding domain"/>
    <property type="match status" value="1"/>
</dbReference>
<dbReference type="GO" id="GO:0003677">
    <property type="term" value="F:DNA binding"/>
    <property type="evidence" value="ECO:0007669"/>
    <property type="project" value="UniProtKB-KW"/>
</dbReference>